<feature type="domain" description="DNA polymerase III gamma subunit" evidence="7">
    <location>
        <begin position="518"/>
        <end position="578"/>
    </location>
</feature>
<dbReference type="GO" id="GO:0003887">
    <property type="term" value="F:DNA-directed DNA polymerase activity"/>
    <property type="evidence" value="ECO:0007669"/>
    <property type="project" value="InterPro"/>
</dbReference>
<dbReference type="GO" id="GO:0006281">
    <property type="term" value="P:DNA repair"/>
    <property type="evidence" value="ECO:0007669"/>
    <property type="project" value="TreeGrafter"/>
</dbReference>
<dbReference type="InterPro" id="IPR045085">
    <property type="entry name" value="HLD_clamp_pol_III_gamma_tau"/>
</dbReference>
<dbReference type="EMBL" id="JAMFTS010000003">
    <property type="protein sequence ID" value="KAJ4771432.1"/>
    <property type="molecule type" value="Genomic_DNA"/>
</dbReference>
<protein>
    <submittedName>
        <fullName evidence="8">DNA polymerase III subunit gamma</fullName>
    </submittedName>
</protein>
<evidence type="ECO:0000256" key="5">
    <source>
        <dbReference type="ARBA" id="ARBA00022840"/>
    </source>
</evidence>
<keyword evidence="2" id="KW-0479">Metal-binding</keyword>
<dbReference type="GO" id="GO:0046872">
    <property type="term" value="F:metal ion binding"/>
    <property type="evidence" value="ECO:0007669"/>
    <property type="project" value="UniProtKB-KW"/>
</dbReference>
<dbReference type="CDD" id="cd18137">
    <property type="entry name" value="HLD_clamp_pol_III_gamma_tau"/>
    <property type="match status" value="1"/>
</dbReference>
<dbReference type="PANTHER" id="PTHR11669:SF46">
    <property type="entry name" value="PROTEIN STICHEL-LIKE 3"/>
    <property type="match status" value="1"/>
</dbReference>
<comment type="similarity">
    <text evidence="1">Belongs to the DnaX/STICHEL family.</text>
</comment>
<dbReference type="GO" id="GO:0005663">
    <property type="term" value="C:DNA replication factor C complex"/>
    <property type="evidence" value="ECO:0007669"/>
    <property type="project" value="TreeGrafter"/>
</dbReference>
<gene>
    <name evidence="8" type="ORF">LUZ62_055689</name>
</gene>
<evidence type="ECO:0000259" key="7">
    <source>
        <dbReference type="Pfam" id="PF12169"/>
    </source>
</evidence>
<feature type="compositionally biased region" description="Polar residues" evidence="6">
    <location>
        <begin position="148"/>
        <end position="160"/>
    </location>
</feature>
<dbReference type="NCBIfam" id="TIGR02397">
    <property type="entry name" value="dnaX_nterm"/>
    <property type="match status" value="1"/>
</dbReference>
<evidence type="ECO:0000256" key="6">
    <source>
        <dbReference type="SAM" id="MobiDB-lite"/>
    </source>
</evidence>
<evidence type="ECO:0000256" key="1">
    <source>
        <dbReference type="ARBA" id="ARBA00006360"/>
    </source>
</evidence>
<dbReference type="InterPro" id="IPR027417">
    <property type="entry name" value="P-loop_NTPase"/>
</dbReference>
<name>A0AAV8DY08_9POAL</name>
<dbReference type="Pfam" id="PF13177">
    <property type="entry name" value="DNA_pol3_delta2"/>
    <property type="match status" value="1"/>
</dbReference>
<feature type="region of interest" description="Disordered" evidence="6">
    <location>
        <begin position="58"/>
        <end position="95"/>
    </location>
</feature>
<dbReference type="Proteomes" id="UP001140206">
    <property type="component" value="Chromosome 3"/>
</dbReference>
<evidence type="ECO:0000256" key="4">
    <source>
        <dbReference type="ARBA" id="ARBA00022833"/>
    </source>
</evidence>
<dbReference type="GO" id="GO:0006261">
    <property type="term" value="P:DNA-templated DNA replication"/>
    <property type="evidence" value="ECO:0007669"/>
    <property type="project" value="TreeGrafter"/>
</dbReference>
<dbReference type="PANTHER" id="PTHR11669">
    <property type="entry name" value="REPLICATION FACTOR C / DNA POLYMERASE III GAMMA-TAU SUBUNIT"/>
    <property type="match status" value="1"/>
</dbReference>
<evidence type="ECO:0000256" key="2">
    <source>
        <dbReference type="ARBA" id="ARBA00022723"/>
    </source>
</evidence>
<accession>A0AAV8DY08</accession>
<dbReference type="Gene3D" id="1.10.8.60">
    <property type="match status" value="1"/>
</dbReference>
<evidence type="ECO:0000256" key="3">
    <source>
        <dbReference type="ARBA" id="ARBA00022741"/>
    </source>
</evidence>
<dbReference type="Gene3D" id="3.40.50.300">
    <property type="entry name" value="P-loop containing nucleotide triphosphate hydrolases"/>
    <property type="match status" value="1"/>
</dbReference>
<dbReference type="GO" id="GO:0005524">
    <property type="term" value="F:ATP binding"/>
    <property type="evidence" value="ECO:0007669"/>
    <property type="project" value="UniProtKB-KW"/>
</dbReference>
<dbReference type="Pfam" id="PF12169">
    <property type="entry name" value="DNA_pol3_gamma3"/>
    <property type="match status" value="1"/>
</dbReference>
<dbReference type="InterPro" id="IPR050238">
    <property type="entry name" value="DNA_Rep/Repair_Clamp_Loader"/>
</dbReference>
<feature type="region of interest" description="Disordered" evidence="6">
    <location>
        <begin position="138"/>
        <end position="163"/>
    </location>
</feature>
<sequence length="714" mass="79243">MARQKHNQSHLHLTNCIHLRNHHPHNHLRQHLRHTPSPAMDLDHHLMRDLVLLQRSRSLRDPSTSPPSWFSPSEAAQRARAKHGTRSEVGRLSTRSSNLAPAKVAAIESIGEEEGELVGRVGGNGLVRRKKRRFRGVARPNRERAQPVRSNASVNSSSQEAAFGKGHMREFEEDGELEVSQGSRNVCGIPWNWSGIHNKSKSLLSCGLSNSKGSRGDSTGLPLHRTCLNLNSPTSSESEVLPLLIESSVSTYLQRRFSGELSIFSHQSVENDSDLVSDSRSKNRLKKRHRSMIQKYAPRTFKDIIGQNLVVQALSNAIIKRKIGSIYLFYGPHGTGKTSCARIFAKALNCTSTLSPKPCDNCSSCISYNLGKNKSLVELGPVGRHESDRIVDMLEKTMLLSTISSQYKVFIFEDCENFSVETWGRVSKAIDRAARHVVFIFVSSGLDLPHSIVSKCQKFFFPKIKEGDIVSVLKSMATSEDLEVDDDALRLVAARSDGSLRDAEMMLEQLGLIGQMISVSLVQELIGVVSDEKLVDLLDLALSADTANTVKCLREITEAGMEPMALMSQLATIITDILAGTYMFTQERPRQRFFHHWTMQEEAPGNGLASENALTGQVPRQLSLVKGKVSLAQVINRVEGGGWSRQKAISIAEKLEKQNLRLESRSRSFICCGAPRMSKAKPLKRKLRLKRHNFNLSTIVACGRGSMCTRGKAS</sequence>
<evidence type="ECO:0000313" key="8">
    <source>
        <dbReference type="EMBL" id="KAJ4771432.1"/>
    </source>
</evidence>
<dbReference type="InterPro" id="IPR022754">
    <property type="entry name" value="DNA_pol_III_gamma-3"/>
</dbReference>
<keyword evidence="3" id="KW-0547">Nucleotide-binding</keyword>
<feature type="compositionally biased region" description="Low complexity" evidence="6">
    <location>
        <begin position="62"/>
        <end position="73"/>
    </location>
</feature>
<reference evidence="8" key="1">
    <citation type="submission" date="2022-08" db="EMBL/GenBank/DDBJ databases">
        <authorList>
            <person name="Marques A."/>
        </authorList>
    </citation>
    <scope>NUCLEOTIDE SEQUENCE</scope>
    <source>
        <strain evidence="8">RhyPub2mFocal</strain>
        <tissue evidence="8">Leaves</tissue>
    </source>
</reference>
<dbReference type="InterPro" id="IPR012763">
    <property type="entry name" value="DNA_pol_III_sug/sutau_N"/>
</dbReference>
<keyword evidence="9" id="KW-1185">Reference proteome</keyword>
<comment type="caution">
    <text evidence="8">The sequence shown here is derived from an EMBL/GenBank/DDBJ whole genome shotgun (WGS) entry which is preliminary data.</text>
</comment>
<dbReference type="GO" id="GO:0009360">
    <property type="term" value="C:DNA polymerase III complex"/>
    <property type="evidence" value="ECO:0007669"/>
    <property type="project" value="InterPro"/>
</dbReference>
<dbReference type="AlphaFoldDB" id="A0AAV8DY08"/>
<dbReference type="SUPFAM" id="SSF52540">
    <property type="entry name" value="P-loop containing nucleoside triphosphate hydrolases"/>
    <property type="match status" value="1"/>
</dbReference>
<keyword evidence="5" id="KW-0067">ATP-binding</keyword>
<organism evidence="8 9">
    <name type="scientific">Rhynchospora pubera</name>
    <dbReference type="NCBI Taxonomy" id="906938"/>
    <lineage>
        <taxon>Eukaryota</taxon>
        <taxon>Viridiplantae</taxon>
        <taxon>Streptophyta</taxon>
        <taxon>Embryophyta</taxon>
        <taxon>Tracheophyta</taxon>
        <taxon>Spermatophyta</taxon>
        <taxon>Magnoliopsida</taxon>
        <taxon>Liliopsida</taxon>
        <taxon>Poales</taxon>
        <taxon>Cyperaceae</taxon>
        <taxon>Cyperoideae</taxon>
        <taxon>Rhynchosporeae</taxon>
        <taxon>Rhynchospora</taxon>
    </lineage>
</organism>
<dbReference type="GO" id="GO:0003689">
    <property type="term" value="F:DNA clamp loader activity"/>
    <property type="evidence" value="ECO:0007669"/>
    <property type="project" value="TreeGrafter"/>
</dbReference>
<keyword evidence="4" id="KW-0862">Zinc</keyword>
<proteinExistence type="inferred from homology"/>
<evidence type="ECO:0000313" key="9">
    <source>
        <dbReference type="Proteomes" id="UP001140206"/>
    </source>
</evidence>